<dbReference type="WBParaSite" id="L893_g33388.t1">
    <property type="protein sequence ID" value="L893_g33388.t1"/>
    <property type="gene ID" value="L893_g33388"/>
</dbReference>
<evidence type="ECO:0000313" key="2">
    <source>
        <dbReference type="Proteomes" id="UP000095287"/>
    </source>
</evidence>
<reference evidence="3" key="1">
    <citation type="submission" date="2016-11" db="UniProtKB">
        <authorList>
            <consortium name="WormBaseParasite"/>
        </authorList>
    </citation>
    <scope>IDENTIFICATION</scope>
</reference>
<evidence type="ECO:0000313" key="3">
    <source>
        <dbReference type="WBParaSite" id="L893_g33388.t1"/>
    </source>
</evidence>
<accession>A0A1I8A7K4</accession>
<name>A0A1I8A7K4_9BILA</name>
<protein>
    <submittedName>
        <fullName evidence="3">Uncharacterized protein</fullName>
    </submittedName>
</protein>
<feature type="compositionally biased region" description="Low complexity" evidence="1">
    <location>
        <begin position="104"/>
        <end position="130"/>
    </location>
</feature>
<sequence>MEQLGSDSKDAHDDIVQFMVRQQQLRDMELNGAKRSTNEATVPLYKLWGEFEYEELLENMRQPEDEEFALLIEYINNVTNKISTYDQGLVANSSMKNCSKTWVSPRTRSLPSSSRISTTSPTRLPATIKD</sequence>
<feature type="region of interest" description="Disordered" evidence="1">
    <location>
        <begin position="101"/>
        <end position="130"/>
    </location>
</feature>
<organism evidence="2 3">
    <name type="scientific">Steinernema glaseri</name>
    <dbReference type="NCBI Taxonomy" id="37863"/>
    <lineage>
        <taxon>Eukaryota</taxon>
        <taxon>Metazoa</taxon>
        <taxon>Ecdysozoa</taxon>
        <taxon>Nematoda</taxon>
        <taxon>Chromadorea</taxon>
        <taxon>Rhabditida</taxon>
        <taxon>Tylenchina</taxon>
        <taxon>Panagrolaimomorpha</taxon>
        <taxon>Strongyloidoidea</taxon>
        <taxon>Steinernematidae</taxon>
        <taxon>Steinernema</taxon>
    </lineage>
</organism>
<dbReference type="Proteomes" id="UP000095287">
    <property type="component" value="Unplaced"/>
</dbReference>
<evidence type="ECO:0000256" key="1">
    <source>
        <dbReference type="SAM" id="MobiDB-lite"/>
    </source>
</evidence>
<keyword evidence="2" id="KW-1185">Reference proteome</keyword>
<proteinExistence type="predicted"/>
<dbReference type="AlphaFoldDB" id="A0A1I8A7K4"/>